<protein>
    <submittedName>
        <fullName evidence="2">Uncharacterized protein</fullName>
    </submittedName>
</protein>
<feature type="coiled-coil region" evidence="1">
    <location>
        <begin position="59"/>
        <end position="98"/>
    </location>
</feature>
<sequence>MEVFTANYEFEGIIYSVEKNMEFHEKLQSDHNYASEYFKENAAATEILGLAEEGSGWREAAVENRLNILENRVALLEKRSLENVNVLIERVRKDAEEQFHKRVLRQASAVAATSSVFLGTHKRTTRDVPECICPAVATKEENLPIDSTFNVDNENKQNNKSEQINLSLIEDEDTNAKIDFNNPKCEDVDPISLIENAEMVILDNNNQINVQFCDNSGVNLVDNMEIESEECNVDDPGYCRSD</sequence>
<organism evidence="2 3">
    <name type="scientific">Aquatica leii</name>
    <dbReference type="NCBI Taxonomy" id="1421715"/>
    <lineage>
        <taxon>Eukaryota</taxon>
        <taxon>Metazoa</taxon>
        <taxon>Ecdysozoa</taxon>
        <taxon>Arthropoda</taxon>
        <taxon>Hexapoda</taxon>
        <taxon>Insecta</taxon>
        <taxon>Pterygota</taxon>
        <taxon>Neoptera</taxon>
        <taxon>Endopterygota</taxon>
        <taxon>Coleoptera</taxon>
        <taxon>Polyphaga</taxon>
        <taxon>Elateriformia</taxon>
        <taxon>Elateroidea</taxon>
        <taxon>Lampyridae</taxon>
        <taxon>Luciolinae</taxon>
        <taxon>Aquatica</taxon>
    </lineage>
</organism>
<dbReference type="AlphaFoldDB" id="A0AAN7PCI8"/>
<reference evidence="3" key="1">
    <citation type="submission" date="2023-01" db="EMBL/GenBank/DDBJ databases">
        <title>Key to firefly adult light organ development and bioluminescence: homeobox transcription factors regulate luciferase expression and transportation to peroxisome.</title>
        <authorList>
            <person name="Fu X."/>
        </authorList>
    </citation>
    <scope>NUCLEOTIDE SEQUENCE [LARGE SCALE GENOMIC DNA]</scope>
</reference>
<comment type="caution">
    <text evidence="2">The sequence shown here is derived from an EMBL/GenBank/DDBJ whole genome shotgun (WGS) entry which is preliminary data.</text>
</comment>
<gene>
    <name evidence="2" type="ORF">RN001_005267</name>
</gene>
<evidence type="ECO:0000313" key="3">
    <source>
        <dbReference type="Proteomes" id="UP001353858"/>
    </source>
</evidence>
<dbReference type="EMBL" id="JARPUR010000002">
    <property type="protein sequence ID" value="KAK4881948.1"/>
    <property type="molecule type" value="Genomic_DNA"/>
</dbReference>
<evidence type="ECO:0000313" key="2">
    <source>
        <dbReference type="EMBL" id="KAK4881948.1"/>
    </source>
</evidence>
<dbReference type="Proteomes" id="UP001353858">
    <property type="component" value="Unassembled WGS sequence"/>
</dbReference>
<keyword evidence="3" id="KW-1185">Reference proteome</keyword>
<keyword evidence="1" id="KW-0175">Coiled coil</keyword>
<accession>A0AAN7PCI8</accession>
<name>A0AAN7PCI8_9COLE</name>
<evidence type="ECO:0000256" key="1">
    <source>
        <dbReference type="SAM" id="Coils"/>
    </source>
</evidence>
<proteinExistence type="predicted"/>